<comment type="caution">
    <text evidence="2">The sequence shown here is derived from an EMBL/GenBank/DDBJ whole genome shotgun (WGS) entry which is preliminary data.</text>
</comment>
<feature type="region of interest" description="Disordered" evidence="1">
    <location>
        <begin position="102"/>
        <end position="122"/>
    </location>
</feature>
<dbReference type="EMBL" id="MFEL01000014">
    <property type="protein sequence ID" value="OGE80916.1"/>
    <property type="molecule type" value="Genomic_DNA"/>
</dbReference>
<accession>A0A1F5NTC5</accession>
<protein>
    <submittedName>
        <fullName evidence="2">Uncharacterized protein</fullName>
    </submittedName>
</protein>
<evidence type="ECO:0000256" key="1">
    <source>
        <dbReference type="SAM" id="MobiDB-lite"/>
    </source>
</evidence>
<evidence type="ECO:0000313" key="3">
    <source>
        <dbReference type="Proteomes" id="UP000178892"/>
    </source>
</evidence>
<organism evidence="2 3">
    <name type="scientific">Candidatus Doudnabacteria bacterium RIFCSPHIGHO2_01_FULL_46_24</name>
    <dbReference type="NCBI Taxonomy" id="1817825"/>
    <lineage>
        <taxon>Bacteria</taxon>
        <taxon>Candidatus Doudnaibacteriota</taxon>
    </lineage>
</organism>
<dbReference type="Proteomes" id="UP000178892">
    <property type="component" value="Unassembled WGS sequence"/>
</dbReference>
<dbReference type="STRING" id="1817825.A2720_00430"/>
<feature type="compositionally biased region" description="Polar residues" evidence="1">
    <location>
        <begin position="104"/>
        <end position="115"/>
    </location>
</feature>
<gene>
    <name evidence="2" type="ORF">A2720_00430</name>
</gene>
<sequence length="305" mass="34118">MRYKNHYGTFAAKQPWRFKPKLLALAALAATLVFAAAFVLFKQDPKEEQLAVSDSGSSAASAIPGWWYSDYFGASTCDGGSCAPEADPDEDKLTNEQEYFYHSNPLTPDSNQNGATDGADVAAGFDPSRPGQVTFEELESEENILGESIVFDSDIAAMVAEDQDISRVNFNQFLPGDAELKVDYATEGLVYKNYTDELRDKTGKYFARKDMDEVAAALQFAEGFELDQFKEKSRLLASELKSMSVPYKFLSFHKYTIAFYKLFAEVMPGPEPGQEDAWYDRAQAFLVVQQKLAFENELLKREFGL</sequence>
<reference evidence="2 3" key="1">
    <citation type="journal article" date="2016" name="Nat. Commun.">
        <title>Thousands of microbial genomes shed light on interconnected biogeochemical processes in an aquifer system.</title>
        <authorList>
            <person name="Anantharaman K."/>
            <person name="Brown C.T."/>
            <person name="Hug L.A."/>
            <person name="Sharon I."/>
            <person name="Castelle C.J."/>
            <person name="Probst A.J."/>
            <person name="Thomas B.C."/>
            <person name="Singh A."/>
            <person name="Wilkins M.J."/>
            <person name="Karaoz U."/>
            <person name="Brodie E.L."/>
            <person name="Williams K.H."/>
            <person name="Hubbard S.S."/>
            <person name="Banfield J.F."/>
        </authorList>
    </citation>
    <scope>NUCLEOTIDE SEQUENCE [LARGE SCALE GENOMIC DNA]</scope>
</reference>
<name>A0A1F5NTC5_9BACT</name>
<proteinExistence type="predicted"/>
<dbReference type="AlphaFoldDB" id="A0A1F5NTC5"/>
<evidence type="ECO:0000313" key="2">
    <source>
        <dbReference type="EMBL" id="OGE80916.1"/>
    </source>
</evidence>